<reference evidence="2 3" key="2">
    <citation type="journal article" date="2019" name="G3 (Bethesda)">
        <title>Hybrid Assembly of the Genome of the Entomopathogenic Nematode Steinernema carpocapsae Identifies the X-Chromosome.</title>
        <authorList>
            <person name="Serra L."/>
            <person name="Macchietto M."/>
            <person name="Macias-Munoz A."/>
            <person name="McGill C.J."/>
            <person name="Rodriguez I.M."/>
            <person name="Rodriguez B."/>
            <person name="Murad R."/>
            <person name="Mortazavi A."/>
        </authorList>
    </citation>
    <scope>NUCLEOTIDE SEQUENCE [LARGE SCALE GENOMIC DNA]</scope>
    <source>
        <strain evidence="2 3">ALL</strain>
    </source>
</reference>
<dbReference type="AlphaFoldDB" id="A0A4U8UQY0"/>
<dbReference type="InterPro" id="IPR003349">
    <property type="entry name" value="JmjN"/>
</dbReference>
<evidence type="ECO:0000313" key="2">
    <source>
        <dbReference type="EMBL" id="TMS34875.1"/>
    </source>
</evidence>
<dbReference type="EMBL" id="AZBU02000001">
    <property type="protein sequence ID" value="TMS34875.1"/>
    <property type="molecule type" value="Genomic_DNA"/>
</dbReference>
<evidence type="ECO:0000259" key="1">
    <source>
        <dbReference type="PROSITE" id="PS51183"/>
    </source>
</evidence>
<reference evidence="2 3" key="1">
    <citation type="journal article" date="2015" name="Genome Biol.">
        <title>Comparative genomics of Steinernema reveals deeply conserved gene regulatory networks.</title>
        <authorList>
            <person name="Dillman A.R."/>
            <person name="Macchietto M."/>
            <person name="Porter C.F."/>
            <person name="Rogers A."/>
            <person name="Williams B."/>
            <person name="Antoshechkin I."/>
            <person name="Lee M.M."/>
            <person name="Goodwin Z."/>
            <person name="Lu X."/>
            <person name="Lewis E.E."/>
            <person name="Goodrich-Blair H."/>
            <person name="Stock S.P."/>
            <person name="Adams B.J."/>
            <person name="Sternberg P.W."/>
            <person name="Mortazavi A."/>
        </authorList>
    </citation>
    <scope>NUCLEOTIDE SEQUENCE [LARGE SCALE GENOMIC DNA]</scope>
    <source>
        <strain evidence="2 3">ALL</strain>
    </source>
</reference>
<comment type="caution">
    <text evidence="2">The sequence shown here is derived from an EMBL/GenBank/DDBJ whole genome shotgun (WGS) entry which is preliminary data.</text>
</comment>
<feature type="domain" description="JmjN" evidence="1">
    <location>
        <begin position="1"/>
        <end position="37"/>
    </location>
</feature>
<dbReference type="OrthoDB" id="10262526at2759"/>
<evidence type="ECO:0000313" key="3">
    <source>
        <dbReference type="Proteomes" id="UP000298663"/>
    </source>
</evidence>
<keyword evidence="3" id="KW-1185">Reference proteome</keyword>
<accession>A0A4U8UQY0</accession>
<dbReference type="PROSITE" id="PS51183">
    <property type="entry name" value="JMJN"/>
    <property type="match status" value="1"/>
</dbReference>
<gene>
    <name evidence="2" type="ORF">L596_002380</name>
</gene>
<proteinExistence type="predicted"/>
<sequence length="107" mass="12252">MQLFKEFGRTIHWVEQSKAHLVSGVAKIIPPLEWNPRPIRKKDYSSHDLDKLRSKTEETATTFDRIVFDKGNATIDALERDEDPNPKSLTLGKSKSISTVKSFRRAV</sequence>
<protein>
    <recommendedName>
        <fullName evidence="1">JmjN domain-containing protein</fullName>
    </recommendedName>
</protein>
<dbReference type="EMBL" id="CM016762">
    <property type="protein sequence ID" value="TMS34875.1"/>
    <property type="molecule type" value="Genomic_DNA"/>
</dbReference>
<dbReference type="Proteomes" id="UP000298663">
    <property type="component" value="Chromosome X"/>
</dbReference>
<name>A0A4U8UQY0_STECR</name>
<organism evidence="2 3">
    <name type="scientific">Steinernema carpocapsae</name>
    <name type="common">Entomopathogenic nematode</name>
    <dbReference type="NCBI Taxonomy" id="34508"/>
    <lineage>
        <taxon>Eukaryota</taxon>
        <taxon>Metazoa</taxon>
        <taxon>Ecdysozoa</taxon>
        <taxon>Nematoda</taxon>
        <taxon>Chromadorea</taxon>
        <taxon>Rhabditida</taxon>
        <taxon>Tylenchina</taxon>
        <taxon>Panagrolaimomorpha</taxon>
        <taxon>Strongyloidoidea</taxon>
        <taxon>Steinernematidae</taxon>
        <taxon>Steinernema</taxon>
    </lineage>
</organism>